<dbReference type="Proteomes" id="UP000285349">
    <property type="component" value="Unassembled WGS sequence"/>
</dbReference>
<dbReference type="Gene3D" id="2.180.10.10">
    <property type="entry name" value="RHS repeat-associated core"/>
    <property type="match status" value="1"/>
</dbReference>
<keyword evidence="3" id="KW-1133">Transmembrane helix</keyword>
<comment type="caution">
    <text evidence="4">The sequence shown here is derived from an EMBL/GenBank/DDBJ whole genome shotgun (WGS) entry which is preliminary data.</text>
</comment>
<feature type="transmembrane region" description="Helical" evidence="3">
    <location>
        <begin position="723"/>
        <end position="744"/>
    </location>
</feature>
<evidence type="ECO:0000256" key="3">
    <source>
        <dbReference type="SAM" id="Phobius"/>
    </source>
</evidence>
<keyword evidence="1" id="KW-0175">Coiled coil</keyword>
<gene>
    <name evidence="4" type="ORF">BK666_04845</name>
</gene>
<evidence type="ECO:0000313" key="5">
    <source>
        <dbReference type="Proteomes" id="UP000285349"/>
    </source>
</evidence>
<dbReference type="InterPro" id="IPR050708">
    <property type="entry name" value="T6SS_VgrG/RHS"/>
</dbReference>
<proteinExistence type="predicted"/>
<evidence type="ECO:0000313" key="4">
    <source>
        <dbReference type="EMBL" id="RON51214.1"/>
    </source>
</evidence>
<evidence type="ECO:0000256" key="2">
    <source>
        <dbReference type="SAM" id="MobiDB-lite"/>
    </source>
</evidence>
<evidence type="ECO:0000256" key="1">
    <source>
        <dbReference type="SAM" id="Coils"/>
    </source>
</evidence>
<dbReference type="OrthoDB" id="7056038at2"/>
<keyword evidence="3" id="KW-0812">Transmembrane</keyword>
<name>A0A423KF03_9PSED</name>
<keyword evidence="3" id="KW-0472">Membrane</keyword>
<accession>A0A423KF03</accession>
<dbReference type="NCBIfam" id="TIGR03696">
    <property type="entry name" value="Rhs_assc_core"/>
    <property type="match status" value="1"/>
</dbReference>
<reference evidence="4 5" key="1">
    <citation type="submission" date="2016-10" db="EMBL/GenBank/DDBJ databases">
        <title>Comparative genome analysis of multiple Pseudomonas spp. focuses on biocontrol and plant growth promoting traits.</title>
        <authorList>
            <person name="Tao X.-Y."/>
            <person name="Taylor C.G."/>
        </authorList>
    </citation>
    <scope>NUCLEOTIDE SEQUENCE [LARGE SCALE GENOMIC DNA]</scope>
    <source>
        <strain evidence="4 5">37A10</strain>
    </source>
</reference>
<dbReference type="InterPro" id="IPR022385">
    <property type="entry name" value="Rhs_assc_core"/>
</dbReference>
<feature type="coiled-coil region" evidence="1">
    <location>
        <begin position="839"/>
        <end position="873"/>
    </location>
</feature>
<feature type="transmembrane region" description="Helical" evidence="3">
    <location>
        <begin position="698"/>
        <end position="717"/>
    </location>
</feature>
<dbReference type="AlphaFoldDB" id="A0A423KF03"/>
<dbReference type="EMBL" id="MOBQ01000005">
    <property type="protein sequence ID" value="RON51214.1"/>
    <property type="molecule type" value="Genomic_DNA"/>
</dbReference>
<dbReference type="RefSeq" id="WP_123508570.1">
    <property type="nucleotide sequence ID" value="NZ_MOBQ01000005.1"/>
</dbReference>
<organism evidence="4 5">
    <name type="scientific">Pseudomonas frederiksbergensis</name>
    <dbReference type="NCBI Taxonomy" id="104087"/>
    <lineage>
        <taxon>Bacteria</taxon>
        <taxon>Pseudomonadati</taxon>
        <taxon>Pseudomonadota</taxon>
        <taxon>Gammaproteobacteria</taxon>
        <taxon>Pseudomonadales</taxon>
        <taxon>Pseudomonadaceae</taxon>
        <taxon>Pseudomonas</taxon>
    </lineage>
</organism>
<protein>
    <submittedName>
        <fullName evidence="4">Toxin</fullName>
    </submittedName>
</protein>
<sequence>MNNTVHWRTPALAVNDSRGLPIGQVAYLRTVPGATAQALITRQQHDRAGRLTAQWDPHLYGHAPRPNLSTVYRLSGDVISTDSVDAGGRLSLAGVAGEMLQRWDTRGNHWRTTYDGQLRVIAVEENAQPHVERFTYADASADPGHNLRGQLIEQLDPSGSLRLDSYSLDGQALSESRAFAEGQPYSSRQVVSALGVVLEQTDARGHQQRFRHDVAGQLKHVQLRIDADSAAQDILIDARYNAAGQIIEQRAGNAVLSTWSYDPADGRLSHLKAQKNPEKALQDFAYFYDPMGNVVRIEDHGFTPFHFANQRIDGHRDFSYDSQYQLRSATGHDTAPPSDLPGRPLPGDPNDRRNYTQHYDYDPGGNLIRLVHEREGASYTRQMFIDPSSNRGVRWQEGDPQPVIDELFDRNGNLLALQRGQPLSWNPRDQLSKVTLLEHGNGLPDDAETYLYSQGRRVCKSHRTHTPSTTHYHDVLYLPGLEIRTRDNGEELHVITLPGGRGQVRCLHWAQGQPAGIEANQLRYSLVDALDSCAMELDQQARVISHEGYYPFGGTAWLTAASQLEVSYKTVRYSGKEMDDSGLYYYGARYYAAGLQRWVSADPAGDVDGLNLYAMVGNNPMVYVDQTGQGKVVTNIPSVIGKFAGYMKKASTVADQIHNMAEEFDGLVPEDADPEQLEELRKTMTFWKFIRSSGGIKSIFAGMGAGFSAGAAVGTIVPGIGNAIGGAVGMVAGAIALPVVRYIFFKRGLKSVQVLHTRELKDGMQTLAETADRVSEGAKSLASGGAKLLEKIKHTHDLIGAYPDQLRDIFYKQLDDLKAQTQREVIKLMNTGIDPFEAIDQVLAAAADISHELKEAESANRRLADMAELAEQIASTPIKPVPKPRIRFPQRTGSVSMA</sequence>
<feature type="region of interest" description="Disordered" evidence="2">
    <location>
        <begin position="328"/>
        <end position="361"/>
    </location>
</feature>
<dbReference type="PANTHER" id="PTHR32305">
    <property type="match status" value="1"/>
</dbReference>
<dbReference type="PANTHER" id="PTHR32305:SF15">
    <property type="entry name" value="PROTEIN RHSA-RELATED"/>
    <property type="match status" value="1"/>
</dbReference>